<feature type="domain" description="Disease resistance N-terminal" evidence="5">
    <location>
        <begin position="129"/>
        <end position="207"/>
    </location>
</feature>
<accession>A0AA39A638</accession>
<dbReference type="SUPFAM" id="SSF52540">
    <property type="entry name" value="P-loop containing nucleoside triphosphate hydrolases"/>
    <property type="match status" value="1"/>
</dbReference>
<dbReference type="Pfam" id="PF18052">
    <property type="entry name" value="Rx_N"/>
    <property type="match status" value="1"/>
</dbReference>
<dbReference type="AlphaFoldDB" id="A0AA39A638"/>
<dbReference type="Gene3D" id="1.10.8.430">
    <property type="entry name" value="Helical domain of apoptotic protease-activating factors"/>
    <property type="match status" value="1"/>
</dbReference>
<keyword evidence="1" id="KW-0677">Repeat</keyword>
<dbReference type="SUPFAM" id="SSF52058">
    <property type="entry name" value="L domain-like"/>
    <property type="match status" value="1"/>
</dbReference>
<feature type="domain" description="Disease resistance R13L4/SHOC-2-like LRR" evidence="7">
    <location>
        <begin position="733"/>
        <end position="1016"/>
    </location>
</feature>
<dbReference type="Gene3D" id="3.80.10.10">
    <property type="entry name" value="Ribonuclease Inhibitor"/>
    <property type="match status" value="2"/>
</dbReference>
<dbReference type="InterPro" id="IPR055414">
    <property type="entry name" value="LRR_R13L4/SHOC2-like"/>
</dbReference>
<dbReference type="Gene3D" id="1.10.10.10">
    <property type="entry name" value="Winged helix-like DNA-binding domain superfamily/Winged helix DNA-binding domain"/>
    <property type="match status" value="1"/>
</dbReference>
<dbReference type="Pfam" id="PF00931">
    <property type="entry name" value="NB-ARC"/>
    <property type="match status" value="1"/>
</dbReference>
<dbReference type="InterPro" id="IPR041118">
    <property type="entry name" value="Rx_N"/>
</dbReference>
<name>A0AA39A638_VITRO</name>
<dbReference type="PANTHER" id="PTHR23155:SF955">
    <property type="entry name" value="AAA+ ATPASE DOMAIN-CONTAINING PROTEIN"/>
    <property type="match status" value="1"/>
</dbReference>
<dbReference type="Gene3D" id="3.40.50.300">
    <property type="entry name" value="P-loop containing nucleotide triphosphate hydrolases"/>
    <property type="match status" value="1"/>
</dbReference>
<keyword evidence="9" id="KW-1185">Reference proteome</keyword>
<reference evidence="8 9" key="1">
    <citation type="journal article" date="2023" name="BMC Biotechnol.">
        <title>Vitis rotundifolia cv Carlos genome sequencing.</title>
        <authorList>
            <person name="Huff M."/>
            <person name="Hulse-Kemp A."/>
            <person name="Scheffler B."/>
            <person name="Youngblood R."/>
            <person name="Simpson S."/>
            <person name="Babiker E."/>
            <person name="Staton M."/>
        </authorList>
    </citation>
    <scope>NUCLEOTIDE SEQUENCE [LARGE SCALE GENOMIC DNA]</scope>
    <source>
        <tissue evidence="8">Leaf</tissue>
    </source>
</reference>
<organism evidence="8 9">
    <name type="scientific">Vitis rotundifolia</name>
    <name type="common">Muscadine grape</name>
    <dbReference type="NCBI Taxonomy" id="103349"/>
    <lineage>
        <taxon>Eukaryota</taxon>
        <taxon>Viridiplantae</taxon>
        <taxon>Streptophyta</taxon>
        <taxon>Embryophyta</taxon>
        <taxon>Tracheophyta</taxon>
        <taxon>Spermatophyta</taxon>
        <taxon>Magnoliopsida</taxon>
        <taxon>eudicotyledons</taxon>
        <taxon>Gunneridae</taxon>
        <taxon>Pentapetalae</taxon>
        <taxon>rosids</taxon>
        <taxon>Vitales</taxon>
        <taxon>Vitaceae</taxon>
        <taxon>Viteae</taxon>
        <taxon>Vitis</taxon>
    </lineage>
</organism>
<dbReference type="InterPro" id="IPR002182">
    <property type="entry name" value="NB-ARC"/>
</dbReference>
<evidence type="ECO:0000259" key="6">
    <source>
        <dbReference type="Pfam" id="PF23559"/>
    </source>
</evidence>
<dbReference type="EMBL" id="JARBHA010000005">
    <property type="protein sequence ID" value="KAJ9701597.1"/>
    <property type="molecule type" value="Genomic_DNA"/>
</dbReference>
<comment type="caution">
    <text evidence="8">The sequence shown here is derived from an EMBL/GenBank/DDBJ whole genome shotgun (WGS) entry which is preliminary data.</text>
</comment>
<dbReference type="Pfam" id="PF23598">
    <property type="entry name" value="LRR_14"/>
    <property type="match status" value="1"/>
</dbReference>
<sequence length="1039" mass="119854">MMWRQERGYMVEGILSRVAEKLSVVLIQQPGLLNEIEEEANWIYLRMSYWVSSHLAFKGYMEPLRDIAYDVEDVVDDFMLKTAAKRRRRGGILKKLKQIRVNIYDKIRFYPESLIRTEPVEDQNIANTVVSPVIEKVTALLGKGSLRPQVKKKARRILDEFKFMNGFLEDVESVELDENGMAWMEELCNVSCYAVDVIDSFISGREQFRMRGAFRRVVTGFNKLRSQLRLGAEMDQINARILVLSKGMPKEVIRHGQSREQGSERRFLQRQVPPPDVVDNPDTVSFEDDVHEIVARLLTDDKCFFIISIVGVKGIGKTTLTKLVHENDMVVDHFPYRARLSVGSWDLGFVKDILEQMGCNKSIPTLWKDDKNCRIKAEKEDEKEEDEEEDEVDFEALLREQESLWRELLSCLNAFLQDKKYLIILDVRHGHVYLEDLLRRLPDTSNGSRMILTSRPTSLHSDLPNKSLHLTLQLRDDNESWALFRHTLKVSMPPELLDFQREIVRICGGLPLAIKNLADVLSKNDTTIEAWSSVLQQLNRDQEFWSETLTEINNSLPLHMKRCLFYFGLFPQNFEIPGRRLIVLWVAEGLVHPMEEKEAPEAVAERYLTKLIGQCMVQVTKKKLDGRVQACCLPDPIRRHWLLKAKEATFLQGHKKPRSSEIYLGTGMVHRLADHLDKGDDSFNQIHGYHNTSISLQSQYQDTTSFLSFDTREGSKPGEDIGNFLDRCISNRCLLLLRVLDLELVYKPKLPEALELLRHLRYLGLRWTKLDMLPSSVGKLLNLQTLDVKHTDIRTLPNSIWAMQQLRNLYLSENYCSMPRPSSNSLKTLQTLWGLLVKEETPVKDGLDRLVNLRKLGLAFCLLGSQQEAMLSQVDAVADWVLKLNHLQSLRLKSYDEKNQPWDLDLKPLSSHANLSNVYLLGQLKNPSIVSEFPHSLTDLTLSWSGLAEDPMQTLDKLPKLRVLRLLRRAYVGKNMLCSSGGFPELRVLKLWMLEQLEEWNVEKGALQGLRDLEVRSCTKLGVLPEELQHRSFLKLEFI</sequence>
<evidence type="ECO:0000256" key="2">
    <source>
        <dbReference type="ARBA" id="ARBA00022741"/>
    </source>
</evidence>
<dbReference type="Pfam" id="PF23559">
    <property type="entry name" value="WHD_DRP"/>
    <property type="match status" value="1"/>
</dbReference>
<feature type="domain" description="NB-ARC" evidence="4">
    <location>
        <begin position="287"/>
        <end position="486"/>
    </location>
</feature>
<evidence type="ECO:0000256" key="3">
    <source>
        <dbReference type="ARBA" id="ARBA00022821"/>
    </source>
</evidence>
<dbReference type="Proteomes" id="UP001168098">
    <property type="component" value="Unassembled WGS sequence"/>
</dbReference>
<protein>
    <submittedName>
        <fullName evidence="8">Uncharacterized protein</fullName>
    </submittedName>
</protein>
<keyword evidence="3" id="KW-0611">Plant defense</keyword>
<dbReference type="InterPro" id="IPR042197">
    <property type="entry name" value="Apaf_helical"/>
</dbReference>
<dbReference type="GO" id="GO:0098542">
    <property type="term" value="P:defense response to other organism"/>
    <property type="evidence" value="ECO:0007669"/>
    <property type="project" value="TreeGrafter"/>
</dbReference>
<evidence type="ECO:0000259" key="5">
    <source>
        <dbReference type="Pfam" id="PF18052"/>
    </source>
</evidence>
<evidence type="ECO:0000259" key="7">
    <source>
        <dbReference type="Pfam" id="PF23598"/>
    </source>
</evidence>
<evidence type="ECO:0000313" key="9">
    <source>
        <dbReference type="Proteomes" id="UP001168098"/>
    </source>
</evidence>
<dbReference type="PANTHER" id="PTHR23155">
    <property type="entry name" value="DISEASE RESISTANCE PROTEIN RP"/>
    <property type="match status" value="1"/>
</dbReference>
<dbReference type="InterPro" id="IPR058922">
    <property type="entry name" value="WHD_DRP"/>
</dbReference>
<feature type="domain" description="Disease resistance protein winged helix" evidence="6">
    <location>
        <begin position="569"/>
        <end position="635"/>
    </location>
</feature>
<evidence type="ECO:0000313" key="8">
    <source>
        <dbReference type="EMBL" id="KAJ9701597.1"/>
    </source>
</evidence>
<dbReference type="GO" id="GO:0043531">
    <property type="term" value="F:ADP binding"/>
    <property type="evidence" value="ECO:0007669"/>
    <property type="project" value="InterPro"/>
</dbReference>
<gene>
    <name evidence="8" type="ORF">PVL29_006816</name>
</gene>
<proteinExistence type="predicted"/>
<dbReference type="Gene3D" id="1.20.5.4130">
    <property type="match status" value="2"/>
</dbReference>
<dbReference type="InterPro" id="IPR027417">
    <property type="entry name" value="P-loop_NTPase"/>
</dbReference>
<evidence type="ECO:0000259" key="4">
    <source>
        <dbReference type="Pfam" id="PF00931"/>
    </source>
</evidence>
<keyword evidence="2" id="KW-0547">Nucleotide-binding</keyword>
<dbReference type="InterPro" id="IPR036388">
    <property type="entry name" value="WH-like_DNA-bd_sf"/>
</dbReference>
<evidence type="ECO:0000256" key="1">
    <source>
        <dbReference type="ARBA" id="ARBA00022737"/>
    </source>
</evidence>
<dbReference type="InterPro" id="IPR044974">
    <property type="entry name" value="Disease_R_plants"/>
</dbReference>
<dbReference type="PRINTS" id="PR00364">
    <property type="entry name" value="DISEASERSIST"/>
</dbReference>
<dbReference type="InterPro" id="IPR032675">
    <property type="entry name" value="LRR_dom_sf"/>
</dbReference>